<sequence>MNRIWIAGVLLSAGCIAGAQAADVVDTAAATGQARTMVEAAQSVGLSDTLRKAGPYTVFAPTDEAWAQLPANTVEQLLADKALLAEVLKYHVVPGVLHADDLKQGNLKTVQGQTLAMVNGPQGWQIDGASVVKADVEADNGVVYLIDKVIFPK</sequence>
<feature type="signal peptide" evidence="1">
    <location>
        <begin position="1"/>
        <end position="21"/>
    </location>
</feature>
<dbReference type="KEGG" id="pacr:FXN63_26485"/>
<evidence type="ECO:0000259" key="2">
    <source>
        <dbReference type="PROSITE" id="PS50213"/>
    </source>
</evidence>
<gene>
    <name evidence="3" type="ORF">FXN63_26485</name>
</gene>
<dbReference type="EMBL" id="CP043046">
    <property type="protein sequence ID" value="QEI08997.1"/>
    <property type="molecule type" value="Genomic_DNA"/>
</dbReference>
<keyword evidence="1" id="KW-0732">Signal</keyword>
<dbReference type="RefSeq" id="WP_148818684.1">
    <property type="nucleotide sequence ID" value="NZ_CP043046.1"/>
</dbReference>
<evidence type="ECO:0000256" key="1">
    <source>
        <dbReference type="SAM" id="SignalP"/>
    </source>
</evidence>
<dbReference type="OrthoDB" id="9800666at2"/>
<dbReference type="PROSITE" id="PS51257">
    <property type="entry name" value="PROKAR_LIPOPROTEIN"/>
    <property type="match status" value="1"/>
</dbReference>
<evidence type="ECO:0000313" key="3">
    <source>
        <dbReference type="EMBL" id="QEI08997.1"/>
    </source>
</evidence>
<dbReference type="InterPro" id="IPR050904">
    <property type="entry name" value="Adhesion/Biosynth-related"/>
</dbReference>
<dbReference type="AlphaFoldDB" id="A0A5C0B841"/>
<accession>A0A5C0B841</accession>
<name>A0A5C0B841_9BURK</name>
<dbReference type="PANTHER" id="PTHR10900">
    <property type="entry name" value="PERIOSTIN-RELATED"/>
    <property type="match status" value="1"/>
</dbReference>
<keyword evidence="4" id="KW-1185">Reference proteome</keyword>
<reference evidence="3 4" key="1">
    <citation type="submission" date="2019-08" db="EMBL/GenBank/DDBJ databases">
        <title>Amphibian skin-associated Pigmentiphaga: genome sequence and occurrence across geography and hosts.</title>
        <authorList>
            <person name="Bletz M.C."/>
            <person name="Bunk B."/>
            <person name="Sproeer C."/>
            <person name="Biwer P."/>
            <person name="Reiter S."/>
            <person name="Rabemananjara F.C.E."/>
            <person name="Schulz S."/>
            <person name="Overmann J."/>
            <person name="Vences M."/>
        </authorList>
    </citation>
    <scope>NUCLEOTIDE SEQUENCE [LARGE SCALE GENOMIC DNA]</scope>
    <source>
        <strain evidence="3 4">Mada1488</strain>
    </source>
</reference>
<proteinExistence type="predicted"/>
<organism evidence="3 4">
    <name type="scientific">Pigmentiphaga aceris</name>
    <dbReference type="NCBI Taxonomy" id="1940612"/>
    <lineage>
        <taxon>Bacteria</taxon>
        <taxon>Pseudomonadati</taxon>
        <taxon>Pseudomonadota</taxon>
        <taxon>Betaproteobacteria</taxon>
        <taxon>Burkholderiales</taxon>
        <taxon>Alcaligenaceae</taxon>
        <taxon>Pigmentiphaga</taxon>
    </lineage>
</organism>
<dbReference type="Proteomes" id="UP000325161">
    <property type="component" value="Chromosome"/>
</dbReference>
<dbReference type="SUPFAM" id="SSF82153">
    <property type="entry name" value="FAS1 domain"/>
    <property type="match status" value="1"/>
</dbReference>
<dbReference type="Pfam" id="PF02469">
    <property type="entry name" value="Fasciclin"/>
    <property type="match status" value="1"/>
</dbReference>
<feature type="domain" description="FAS1" evidence="2">
    <location>
        <begin position="21"/>
        <end position="150"/>
    </location>
</feature>
<dbReference type="GO" id="GO:0005615">
    <property type="term" value="C:extracellular space"/>
    <property type="evidence" value="ECO:0007669"/>
    <property type="project" value="TreeGrafter"/>
</dbReference>
<dbReference type="PANTHER" id="PTHR10900:SF77">
    <property type="entry name" value="FI19380P1"/>
    <property type="match status" value="1"/>
</dbReference>
<dbReference type="Gene3D" id="2.30.180.10">
    <property type="entry name" value="FAS1 domain"/>
    <property type="match status" value="1"/>
</dbReference>
<dbReference type="InterPro" id="IPR000782">
    <property type="entry name" value="FAS1_domain"/>
</dbReference>
<dbReference type="InterPro" id="IPR036378">
    <property type="entry name" value="FAS1_dom_sf"/>
</dbReference>
<dbReference type="SMART" id="SM00554">
    <property type="entry name" value="FAS1"/>
    <property type="match status" value="1"/>
</dbReference>
<feature type="chain" id="PRO_5023151205" evidence="1">
    <location>
        <begin position="22"/>
        <end position="153"/>
    </location>
</feature>
<dbReference type="PROSITE" id="PS50213">
    <property type="entry name" value="FAS1"/>
    <property type="match status" value="1"/>
</dbReference>
<evidence type="ECO:0000313" key="4">
    <source>
        <dbReference type="Proteomes" id="UP000325161"/>
    </source>
</evidence>
<protein>
    <submittedName>
        <fullName evidence="3">Fasciclin domain-containing protein</fullName>
    </submittedName>
</protein>
<dbReference type="FunFam" id="2.30.180.10:FF:000032">
    <property type="entry name" value="Fasciclin domain-containing protein, putative"/>
    <property type="match status" value="1"/>
</dbReference>